<organism evidence="3 4">
    <name type="scientific">Colocasia esculenta</name>
    <name type="common">Wild taro</name>
    <name type="synonym">Arum esculentum</name>
    <dbReference type="NCBI Taxonomy" id="4460"/>
    <lineage>
        <taxon>Eukaryota</taxon>
        <taxon>Viridiplantae</taxon>
        <taxon>Streptophyta</taxon>
        <taxon>Embryophyta</taxon>
        <taxon>Tracheophyta</taxon>
        <taxon>Spermatophyta</taxon>
        <taxon>Magnoliopsida</taxon>
        <taxon>Liliopsida</taxon>
        <taxon>Araceae</taxon>
        <taxon>Aroideae</taxon>
        <taxon>Colocasieae</taxon>
        <taxon>Colocasia</taxon>
    </lineage>
</organism>
<gene>
    <name evidence="3" type="ORF">Taro_035819</name>
</gene>
<keyword evidence="2" id="KW-0812">Transmembrane</keyword>
<dbReference type="AlphaFoldDB" id="A0A843W6R6"/>
<keyword evidence="4" id="KW-1185">Reference proteome</keyword>
<evidence type="ECO:0000313" key="3">
    <source>
        <dbReference type="EMBL" id="MQM03047.1"/>
    </source>
</evidence>
<comment type="caution">
    <text evidence="3">The sequence shown here is derived from an EMBL/GenBank/DDBJ whole genome shotgun (WGS) entry which is preliminary data.</text>
</comment>
<protein>
    <submittedName>
        <fullName evidence="3">Uncharacterized protein</fullName>
    </submittedName>
</protein>
<dbReference type="EMBL" id="NMUH01002966">
    <property type="protein sequence ID" value="MQM03047.1"/>
    <property type="molecule type" value="Genomic_DNA"/>
</dbReference>
<evidence type="ECO:0000256" key="2">
    <source>
        <dbReference type="SAM" id="Phobius"/>
    </source>
</evidence>
<feature type="region of interest" description="Disordered" evidence="1">
    <location>
        <begin position="1"/>
        <end position="23"/>
    </location>
</feature>
<evidence type="ECO:0000313" key="4">
    <source>
        <dbReference type="Proteomes" id="UP000652761"/>
    </source>
</evidence>
<name>A0A843W6R6_COLES</name>
<evidence type="ECO:0000256" key="1">
    <source>
        <dbReference type="SAM" id="MobiDB-lite"/>
    </source>
</evidence>
<dbReference type="PANTHER" id="PTHR36794:SF1">
    <property type="entry name" value="TRANSMEMBRANE PROTEIN"/>
    <property type="match status" value="1"/>
</dbReference>
<reference evidence="3" key="1">
    <citation type="submission" date="2017-07" db="EMBL/GenBank/DDBJ databases">
        <title>Taro Niue Genome Assembly and Annotation.</title>
        <authorList>
            <person name="Atibalentja N."/>
            <person name="Keating K."/>
            <person name="Fields C.J."/>
        </authorList>
    </citation>
    <scope>NUCLEOTIDE SEQUENCE</scope>
    <source>
        <strain evidence="3">Niue_2</strain>
        <tissue evidence="3">Leaf</tissue>
    </source>
</reference>
<dbReference type="OrthoDB" id="1925472at2759"/>
<keyword evidence="2" id="KW-0472">Membrane</keyword>
<keyword evidence="2" id="KW-1133">Transmembrane helix</keyword>
<proteinExistence type="predicted"/>
<dbReference type="PANTHER" id="PTHR36794">
    <property type="entry name" value="TRANSMEMBRANE PROTEIN"/>
    <property type="match status" value="1"/>
</dbReference>
<feature type="transmembrane region" description="Helical" evidence="2">
    <location>
        <begin position="41"/>
        <end position="59"/>
    </location>
</feature>
<dbReference type="Proteomes" id="UP000652761">
    <property type="component" value="Unassembled WGS sequence"/>
</dbReference>
<accession>A0A843W6R6</accession>
<feature type="region of interest" description="Disordered" evidence="1">
    <location>
        <begin position="83"/>
        <end position="108"/>
    </location>
</feature>
<sequence length="108" mass="12125">MATEQSDGAEGGPPPAPGGGWMERVEDRWHKIREHAETYPYVWASYIFVYGGLGVYITWRWRKLRATEQRVRVLQEQLRKLVEAEEAAASGSKPNGSSPLPPDKTGAR</sequence>